<dbReference type="InterPro" id="IPR003593">
    <property type="entry name" value="AAA+_ATPase"/>
</dbReference>
<feature type="region of interest" description="Disordered" evidence="11">
    <location>
        <begin position="4746"/>
        <end position="4775"/>
    </location>
</feature>
<dbReference type="GO" id="GO:0016887">
    <property type="term" value="F:ATP hydrolysis activity"/>
    <property type="evidence" value="ECO:0007669"/>
    <property type="project" value="InterPro"/>
</dbReference>
<feature type="compositionally biased region" description="Acidic residues" evidence="11">
    <location>
        <begin position="4306"/>
        <end position="4330"/>
    </location>
</feature>
<dbReference type="InterPro" id="IPR048617">
    <property type="entry name" value="MDN1_AAA_lid_4"/>
</dbReference>
<feature type="compositionally biased region" description="Acidic residues" evidence="11">
    <location>
        <begin position="4415"/>
        <end position="4429"/>
    </location>
</feature>
<evidence type="ECO:0000256" key="11">
    <source>
        <dbReference type="SAM" id="MobiDB-lite"/>
    </source>
</evidence>
<feature type="compositionally biased region" description="Polar residues" evidence="11">
    <location>
        <begin position="4581"/>
        <end position="4594"/>
    </location>
</feature>
<dbReference type="InterPro" id="IPR012099">
    <property type="entry name" value="Midasin"/>
</dbReference>
<dbReference type="SMART" id="SM00382">
    <property type="entry name" value="AAA"/>
    <property type="match status" value="5"/>
</dbReference>
<feature type="compositionally biased region" description="Acidic residues" evidence="11">
    <location>
        <begin position="4510"/>
        <end position="4522"/>
    </location>
</feature>
<feature type="compositionally biased region" description="Acidic residues" evidence="11">
    <location>
        <begin position="4450"/>
        <end position="4476"/>
    </location>
</feature>
<dbReference type="InterPro" id="IPR040848">
    <property type="entry name" value="AAA_lid_7"/>
</dbReference>
<dbReference type="InterPro" id="IPR036465">
    <property type="entry name" value="vWFA_dom_sf"/>
</dbReference>
<dbReference type="GO" id="GO:0005524">
    <property type="term" value="F:ATP binding"/>
    <property type="evidence" value="ECO:0007669"/>
    <property type="project" value="UniProtKB-KW"/>
</dbReference>
<evidence type="ECO:0000256" key="9">
    <source>
        <dbReference type="ARBA" id="ARBA00023242"/>
    </source>
</evidence>
<feature type="compositionally biased region" description="Basic and acidic residues" evidence="11">
    <location>
        <begin position="811"/>
        <end position="832"/>
    </location>
</feature>
<dbReference type="Pfam" id="PF17867">
    <property type="entry name" value="AAA_lid_7"/>
    <property type="match status" value="3"/>
</dbReference>
<comment type="caution">
    <text evidence="13">The sequence shown here is derived from an EMBL/GenBank/DDBJ whole genome shotgun (WGS) entry which is preliminary data.</text>
</comment>
<feature type="compositionally biased region" description="Basic and acidic residues" evidence="11">
    <location>
        <begin position="4356"/>
        <end position="4381"/>
    </location>
</feature>
<dbReference type="EMBL" id="CAJMXA010003883">
    <property type="protein sequence ID" value="CAE6520032.1"/>
    <property type="molecule type" value="Genomic_DNA"/>
</dbReference>
<dbReference type="GO" id="GO:0030687">
    <property type="term" value="C:preribosome, large subunit precursor"/>
    <property type="evidence" value="ECO:0007669"/>
    <property type="project" value="TreeGrafter"/>
</dbReference>
<sequence>MRTIDAITGAHDPLKFDLLGQSQKLLHKIGHCTQAASAKACLEAALNGSSQLKISGVLCAISQLMSAPAFTVLVADNFRPLLMDLCARWLDDDSIDEVDRLVALCLLVEPYEEIFPILAAYLRRTSLSHGPLGFIAEPGLAMSEVPTLHLQRILIAYYRLLAADPGAPAHLGWSAALLQALFRPVPGISSPHPDHAVRWLALRCFGIQTQLTEITRVKLETEFVGVDGLDLIELHTGYELKLDQADNTGVPVPNEAIVDARVFPVTEITRIQTKREQLAHQPIDLFFPSHELTAQILDSDLSHWIINVSGVLLFSGSSARGREPLTPYVATPTTVDTLRSLALHVSQRIPTLLSATAASGKMTLLRELARRIHPEGEQGLVVLQLADTSLDAKSLLGSYVSISATHGSAGGFEWQDGAIPRALRYGKWLVLADVDRASTEVLATFLPLIESMRPGKFIGELPSLDLGGGRGRVQGTASFMLFGIRSVGKTTNDKAHAYTPPTFFGHRHWFEVQFLPPSVNELVSIIQRRFPSFGHALSFAIVDLWQQMRDATRGLTKARDIGMRDLEKFCARLEQLSLPNASSAEGGSFAQLFTNHILREDVLLEVRDVFFAAYAVGTSHFNLLANRAASLLELDEERVGWVLSKRTPQYSLRKTGEVLIGRSQLQTNVSASAHNNAISNTFALHRPALALLESIAASIKTRESILLVGETGTGKTTSVQHAAQLARAPLVVLNLSNQSEASDLLGGFRPVDARVPARQLQETFTELFGEAFSRKKNKSFEDAVRSAYVGGKWARVVKMWREAGKTAGVENMREQNEGWSQEDTREGQSEGPRKRRKFSPKWEDFMRAVDEFDAAHVKGQSKFVFSFVEGPLVTALRNGHWILLDEINLASSETLECIASILQGPHGSVTLTEAGQLEPIPRHPGFRLFACMNPATDAGKKDLPPNIRSRFTEFYVPPPDADEEALRSMVQQYIGHCSLGDKTAITDVADFYVAAKRLTAARQLADGQNHVPHFSMRTLARALTFASDLTPTMKLRRALWEGVTMAFMMTLDTKSAEILRSAAEKHILGGIKNLPALLSQTVPPPNKDAPEKYIQLGPFWLLRGPEPPQPVGEYILTPSVQKKLIDLARIVTTRRFPVLIEGPTSSGKTSSVEYLAKQTGHRFVRINNHEHTDLQEYLGSYMTDPATGKLKFQDGVLVRALRAGDWIVLDELNLAPTDVLEALNRLLDDNRELVVPETNEVIRPHPNFMLFATQNPPGLYAGRKVLSRAFRNRFLEVHFDDVPQDELETILCQRCGIAQSHGRKIVAVFQELQKRRQVERVFETKNSFVTLRDLFRWANRHSEGYAENAAGGNYQHIAEQGYMLLAERARRADDRAVVKTVIEDIMKVKIDEHALYDLGSKTSQERIGISVPIRPEIIWTGAMRRLFTLVATALRYNEPVLLIGETGSGKTSACELLALAMSRPLYSLSCHQNTETADLLGSQRPLRNRSILRNAAILEATRMLRDMKFIPEESTPGELDYTIRLVESALKSCQPDHTARLAEALSTLNRSTSLFEWHDGPLVQAMREGGIFLLDEISLADDSVLERLNSVLEPSRQLVLAEKGGSDFSLLTVTAKAEFQLIATMNPGGDYGKKELSPALRNRFTEIWVPHVDERQDLLDIIQHSWKDHRLRAYTSRILDFAEYVGETLKEKNIIGLRDLLAWVSFSNFCAAETTLSLDIIFHHSARLTILDGVPTLSSVSSLPPSELTRIRQTLEGKLNELVPLLPEQIQPEVAPETGVRGQQFWVGSFSLAVGNLEPIESSFSLEAPTTRINAARVVRALQIPKPLLLEGSPGVGKTSLILALAAMSGHSLCRINLSDQTDLIDLFGSDMPIEGGNPGEFAWRDAAFLRAMQNGDWVLLDEMNLAPQAVLEGLNAVLDHRGAVFVPELGREFTKHPNFRVFAAQNPLGQGGGRKGLPKSFVNRFTKVYVEALSRDDLQVICRLVDPSMDDNLADMLAFNERLCEQVIDQGRFGREGSPWEFNLRDLSRWISLWKSPGLPSTDSPLEYIEDAYISRFRSPDDRQCARALYDSANSATLNTRRLISVGLDQVQFGHTLSTRNPGLTSPLSLALLQDQSLNMEVASKCIESGWLLILNGPTYSGKTSLIRTIASLRSADLREFCMSPGTDATDLLGGFEHSNRELNLKNLLSQIYAFLGNVLVSTGLLDGDLANISLSLKATLEASGPEQAKRSLSLLQEVRRRLPELGVFDSASLIAQIDNFALEDTSSTGRFEWVDGPLVKAMKEGHWLVLDHCNLCSPAVLDRLNSLCETNGVLVLSERGTIDGEIPVIVPHPNFRLFMLLNPRYGELSRAMRNRGVEITMASVENSIDIARIRQSARLLSFFEGHQDSLIEDTVPVQLLRRGLILRNTVYTPPKDTPVLPSLVLAATDYQSFRIASTLSILNQPVGVEEGTEQQVIAKLLFVATSISRDSWRTLPHHLNAFGHRNLAELWVNLSNHRILEVCDNLRTRIGTQRGVSSRFLFSQPVLPHLNTNLVTSALVPELYHESIVQESGWEAVVQTQAIRSVDPLTSIPSNDLLSIMDKSRLVWGGLGATITIPRYVRSIAPLAAALHKACQASLSTPDILSNPRAVGLVQKLCNYTKVLQHVASTPYADFAAIQSVVQLISSVFGEPGSSANYYQRVVEMTERIMQDMQLRTGKGMLQIWSTMRQPGPTTRSTQEVISRMLVGSRSSLDTGTRREKLEVAAMLCIQESLELIDCANKLMMVESEQATQFADGAVLDLDHQETCLSMMSILSKAVRGISTAQINSIFFDVACRVPGVDLQALTYLRILLWEADLLVTKPSKPLSLPTGSSLLLNGRSSHNLFASQLQWMRTCWLSSENEAAGPQSILMSIEYPACLARCDPSSVCLDSYVQYQERIRTQELRVKVQVHLPPNERFLSLATLWAHSIALILAPFSSELTEEERSQFLRIQENLDHTVDNQVVCRIIVDLVLCLRKCSCSLLAQMTEKHLFELNKSFGPTAENNLNVFAFIGKAWVRSAYMLLEIYFPDVAMDPLGGQDSRRQLWAAQVNWLDIYARVMEIGQQFDLAANYGPSLERLRDRRGEARNKYDQLKPSIVRGHEHLRHLTEMFAEAHAFLGQAVESSRIFQLIESLNSNVANTRAQEELIQQTIANFLLRLQQNYPDHSDIIAPLEYALQQLKLGLRLCASSMVHPGNRPNISAAARSLLQRPSILAARAILGLDLAALSPITHLAASNCEWILAQTSALLFSKNVQKTPRLALRPLINLYDSFLDLWLSQNTREARAEAQAQSLYKQSKMESAGNTEAEMEKEFHELFPVFGDILDDAAPIAARSTNEIARNVMSVTSKDIREIYRLHAAWAMLQPNSQAASSHIDTTYSQMVQGLLSRIVQNYGNSLDTSVDTEGFLRQVEVLQASKARLGSTVAADFNFYQDYSILEMSKAARLLDGFRARLDTLIVEWPDQMVLRHLLERCQAIQQLRLDTPLAKVLSALEQLLLHTADWETYANADNSLKAQQQQLTDLIIDWRRLELKCWSTILDKELASSVDSVSSWWPRLYESIVSIVATFEDDPAKASNHLQQLIPLLDSYLVQSPLGQFEARLVLLQTFAKLARQLSEDSAPSSSFSRISDIVESLCVQYLGRLSFVQESLKKQRAALEKEIGDFIKLASWKDTNVHALKQSAQKTHHVLYKCIRKFREIIRQPVSELVSPHGSSELSTSNSIPIDSHPPELQILPITQLAVEESSSLQNVNLSLALQKYQAYTAGVGKQLVLNKGSGFIHDLTARIISEAKELADTVIPESEARQRHIKALISRKRRAWSDLLKELKRLGLSGAVTTDTLVKHEDRASLLSLHIDPNHGRVFSEAISKANVQFSRLLETLPEMRAALPHHHSDISTRDFQRACNLVESSFSHVIEARNILKVSLVAYSRLCERLERIVDIRALVTGGDTIAGVGEQFHSSVQSIQTTMAEVHASLIELVKDISRFDSVTDASNIPTPIKESLEKGVTKSAEILASVVCLQERGAMLGTPVWTQGEANVFDNARTFISELKTTFHHLGRDPSIPVRLIRPICNWLSSLEVPAQPDYVAAGSKETSPFADEVISKLLTGMQTIVASENLTAGLSNEDEIPDKTIRISAEHTRKVASTLGITAIEQAVGIFVDRMARMTGSQIFYSIDRLAPFLQLYVDLARESLSETLSWLGSVSRLTITLAATIINLMQKGFCKPPDAQDEGGDGKGGQELSEGTGMGEGAGAENISNQIEDESQVEGLKGEGDKGDKGDRNDDEKDAIEMSEDFAGEMEDVSGDEDENDNSKSGSEADPEERIDDLDSADPDVIDEKLWNNESADEKPEGRDQAGDDKTAQSSEQPETAAKEDKPQQSKEKPKPDEPEKPTDEAEADEHEQGMEEQAEQTSDGRKMDDFVPEANTLDLPDDIDLGPDDDKEADAEDGIDDEDTVMGDGESVNDQDMSHEPDPTSQETADDTAAVDQDLAADEAMSEDDQGEEQRDAGLGRQDAEGGNNQDTDASGLDNQGGSGAGQGKGNEGADDQDEHETGEEHAPETNLNMADGNESTDPATGEKGIQTRSHGASQRPEQRSNQELPNPLRSLGDASKEIQRRVDEILSRQDLQSTLPDPTQDAGEVEYMQDDDEDQEMQALGPSNEADETTKLRDLRIDETSLRTPQDDPADNMDMEVDAVPPFNDAKQESTEARDHSLEAALTAEDVHRLHTESHDPTRSATNAETSAKRQAEIEEDVPLDSTSVEKAVAEWQTNPIKNAEQIWRLYENLTQDSSHALCEQLRLILAPTRATRLRGDFRTGKRLNMKKLVPYVASDFTRDKIWLRRTRPAAREYQVLLAVDDSRSMARDPHTVHLTRQALALVARALEKLEVGELALARFGREMEVVHEFGAGVLQGGAALSKFTFNQPATDVLQLIESSLQVLREARERSTSSSSADLWQLEIIISDGICQDHERLRTVLRRAEEERVMVVFVVVDAPARDGNASQESSIVSMLQPTIKMVNGKMDIQMERYLDTFPFRYFVVLRDVDALPSVLAGTLRQFFERISED</sequence>
<organism evidence="13 14">
    <name type="scientific">Rhizoctonia solani</name>
    <dbReference type="NCBI Taxonomy" id="456999"/>
    <lineage>
        <taxon>Eukaryota</taxon>
        <taxon>Fungi</taxon>
        <taxon>Dikarya</taxon>
        <taxon>Basidiomycota</taxon>
        <taxon>Agaricomycotina</taxon>
        <taxon>Agaricomycetes</taxon>
        <taxon>Cantharellales</taxon>
        <taxon>Ceratobasidiaceae</taxon>
        <taxon>Rhizoctonia</taxon>
    </lineage>
</organism>
<feature type="compositionally biased region" description="Basic and acidic residues" evidence="11">
    <location>
        <begin position="4391"/>
        <end position="4414"/>
    </location>
</feature>
<feature type="compositionally biased region" description="Basic and acidic residues" evidence="11">
    <location>
        <begin position="4290"/>
        <end position="4305"/>
    </location>
</feature>
<dbReference type="Pfam" id="PF17865">
    <property type="entry name" value="AAA_lid_5"/>
    <property type="match status" value="1"/>
</dbReference>
<feature type="compositionally biased region" description="Basic and acidic residues" evidence="11">
    <location>
        <begin position="4684"/>
        <end position="4697"/>
    </location>
</feature>
<dbReference type="InterPro" id="IPR011704">
    <property type="entry name" value="ATPase_dyneun-rel_AAA"/>
</dbReference>
<dbReference type="InterPro" id="IPR002035">
    <property type="entry name" value="VWF_A"/>
</dbReference>
<dbReference type="SUPFAM" id="SSF53300">
    <property type="entry name" value="vWA-like"/>
    <property type="match status" value="1"/>
</dbReference>
<dbReference type="GO" id="GO:0000027">
    <property type="term" value="P:ribosomal large subunit assembly"/>
    <property type="evidence" value="ECO:0007669"/>
    <property type="project" value="InterPro"/>
</dbReference>
<dbReference type="PIRSF" id="PIRSF010340">
    <property type="entry name" value="Midasin"/>
    <property type="match status" value="1"/>
</dbReference>
<dbReference type="InterPro" id="IPR027417">
    <property type="entry name" value="P-loop_NTPase"/>
</dbReference>
<gene>
    <name evidence="13" type="ORF">RDB_LOCUS145162</name>
</gene>
<keyword evidence="9 10" id="KW-0539">Nucleus</keyword>
<evidence type="ECO:0000256" key="5">
    <source>
        <dbReference type="ARBA" id="ARBA00022553"/>
    </source>
</evidence>
<keyword evidence="7 10" id="KW-0067">ATP-binding</keyword>
<feature type="region of interest" description="Disordered" evidence="11">
    <location>
        <begin position="807"/>
        <end position="837"/>
    </location>
</feature>
<keyword evidence="5" id="KW-0597">Phosphoprotein</keyword>
<feature type="compositionally biased region" description="Acidic residues" evidence="11">
    <location>
        <begin position="4339"/>
        <end position="4355"/>
    </location>
</feature>
<dbReference type="Proteomes" id="UP000663853">
    <property type="component" value="Unassembled WGS sequence"/>
</dbReference>
<keyword evidence="8 10" id="KW-0143">Chaperone</keyword>
<comment type="similarity">
    <text evidence="3 10">Belongs to the midasin family.</text>
</comment>
<feature type="domain" description="VWFA" evidence="12">
    <location>
        <begin position="4871"/>
        <end position="5082"/>
    </location>
</feature>
<evidence type="ECO:0000256" key="3">
    <source>
        <dbReference type="ARBA" id="ARBA00007188"/>
    </source>
</evidence>
<dbReference type="SUPFAM" id="SSF52540">
    <property type="entry name" value="P-loop containing nucleoside triphosphate hydrolases"/>
    <property type="match status" value="6"/>
</dbReference>
<evidence type="ECO:0000256" key="1">
    <source>
        <dbReference type="ARBA" id="ARBA00004604"/>
    </source>
</evidence>
<protein>
    <recommendedName>
        <fullName evidence="4 10">Midasin</fullName>
    </recommendedName>
</protein>
<comment type="function">
    <text evidence="10">Nuclear chaperone required for maturation and nuclear export of pre-60S ribosome subunits.</text>
</comment>
<feature type="compositionally biased region" description="Basic and acidic residues" evidence="11">
    <location>
        <begin position="4630"/>
        <end position="4643"/>
    </location>
</feature>
<dbReference type="GO" id="GO:0005730">
    <property type="term" value="C:nucleolus"/>
    <property type="evidence" value="ECO:0007669"/>
    <property type="project" value="UniProtKB-SubCell"/>
</dbReference>
<accession>A0A8H3D8X8</accession>
<evidence type="ECO:0000256" key="2">
    <source>
        <dbReference type="ARBA" id="ARBA00004642"/>
    </source>
</evidence>
<dbReference type="CDD" id="cd00009">
    <property type="entry name" value="AAA"/>
    <property type="match status" value="1"/>
</dbReference>
<evidence type="ECO:0000259" key="12">
    <source>
        <dbReference type="PROSITE" id="PS50234"/>
    </source>
</evidence>
<feature type="compositionally biased region" description="Acidic residues" evidence="11">
    <location>
        <begin position="4564"/>
        <end position="4573"/>
    </location>
</feature>
<dbReference type="InterPro" id="IPR041190">
    <property type="entry name" value="Midasin_AAA_lid_5"/>
</dbReference>
<name>A0A8H3D8X8_9AGAM</name>
<evidence type="ECO:0000256" key="7">
    <source>
        <dbReference type="ARBA" id="ARBA00022840"/>
    </source>
</evidence>
<proteinExistence type="inferred from homology"/>
<dbReference type="PANTHER" id="PTHR48103">
    <property type="entry name" value="MIDASIN-RELATED"/>
    <property type="match status" value="1"/>
</dbReference>
<evidence type="ECO:0000313" key="13">
    <source>
        <dbReference type="EMBL" id="CAE6520032.1"/>
    </source>
</evidence>
<evidence type="ECO:0000256" key="4">
    <source>
        <dbReference type="ARBA" id="ARBA00017143"/>
    </source>
</evidence>
<dbReference type="PROSITE" id="PS50234">
    <property type="entry name" value="VWFA"/>
    <property type="match status" value="1"/>
</dbReference>
<dbReference type="GO" id="GO:0005654">
    <property type="term" value="C:nucleoplasm"/>
    <property type="evidence" value="ECO:0007669"/>
    <property type="project" value="UniProtKB-SubCell"/>
</dbReference>
<keyword evidence="6 10" id="KW-0547">Nucleotide-binding</keyword>
<dbReference type="Pfam" id="PF07728">
    <property type="entry name" value="AAA_5"/>
    <property type="match status" value="8"/>
</dbReference>
<feature type="compositionally biased region" description="Basic and acidic residues" evidence="11">
    <location>
        <begin position="4523"/>
        <end position="4535"/>
    </location>
</feature>
<evidence type="ECO:0000256" key="10">
    <source>
        <dbReference type="PIRNR" id="PIRNR010340"/>
    </source>
</evidence>
<feature type="region of interest" description="Disordered" evidence="11">
    <location>
        <begin position="4246"/>
        <end position="4709"/>
    </location>
</feature>
<evidence type="ECO:0000256" key="8">
    <source>
        <dbReference type="ARBA" id="ARBA00023186"/>
    </source>
</evidence>
<dbReference type="Gene3D" id="3.40.50.300">
    <property type="entry name" value="P-loop containing nucleotide triphosphate hydrolases"/>
    <property type="match status" value="6"/>
</dbReference>
<dbReference type="GO" id="GO:0000055">
    <property type="term" value="P:ribosomal large subunit export from nucleus"/>
    <property type="evidence" value="ECO:0007669"/>
    <property type="project" value="TreeGrafter"/>
</dbReference>
<dbReference type="FunFam" id="3.40.50.300:FF:001368">
    <property type="entry name" value="Midasin"/>
    <property type="match status" value="1"/>
</dbReference>
<dbReference type="PANTHER" id="PTHR48103:SF2">
    <property type="entry name" value="MIDASIN"/>
    <property type="match status" value="1"/>
</dbReference>
<dbReference type="Pfam" id="PF21108">
    <property type="entry name" value="MDN1_4th"/>
    <property type="match status" value="1"/>
</dbReference>
<feature type="compositionally biased region" description="Gly residues" evidence="11">
    <location>
        <begin position="4550"/>
        <end position="4562"/>
    </location>
</feature>
<comment type="subcellular location">
    <subcellularLocation>
        <location evidence="1">Nucleus</location>
        <location evidence="1">Nucleolus</location>
    </subcellularLocation>
    <subcellularLocation>
        <location evidence="2">Nucleus</location>
        <location evidence="2">Nucleoplasm</location>
    </subcellularLocation>
</comment>
<feature type="compositionally biased region" description="Acidic residues" evidence="11">
    <location>
        <begin position="4659"/>
        <end position="4672"/>
    </location>
</feature>
<dbReference type="FunFam" id="3.40.50.300:FF:000142">
    <property type="entry name" value="Midasin"/>
    <property type="match status" value="1"/>
</dbReference>
<evidence type="ECO:0000256" key="6">
    <source>
        <dbReference type="ARBA" id="ARBA00022741"/>
    </source>
</evidence>
<evidence type="ECO:0000313" key="14">
    <source>
        <dbReference type="Proteomes" id="UP000663853"/>
    </source>
</evidence>
<dbReference type="FunFam" id="3.40.50.300:FF:000712">
    <property type="entry name" value="Midasin"/>
    <property type="match status" value="1"/>
</dbReference>
<reference evidence="13" key="1">
    <citation type="submission" date="2021-01" db="EMBL/GenBank/DDBJ databases">
        <authorList>
            <person name="Kaushik A."/>
        </authorList>
    </citation>
    <scope>NUCLEOTIDE SEQUENCE</scope>
    <source>
        <strain evidence="13">AG6-10EEA</strain>
    </source>
</reference>